<evidence type="ECO:0000313" key="2">
    <source>
        <dbReference type="Proteomes" id="UP001230328"/>
    </source>
</evidence>
<dbReference type="SUPFAM" id="SSF47413">
    <property type="entry name" value="lambda repressor-like DNA-binding domains"/>
    <property type="match status" value="1"/>
</dbReference>
<comment type="caution">
    <text evidence="1">The sequence shown here is derived from an EMBL/GenBank/DDBJ whole genome shotgun (WGS) entry which is preliminary data.</text>
</comment>
<dbReference type="Gene3D" id="1.10.260.40">
    <property type="entry name" value="lambda repressor-like DNA-binding domains"/>
    <property type="match status" value="1"/>
</dbReference>
<gene>
    <name evidence="1" type="ORF">QF035_008796</name>
</gene>
<dbReference type="Proteomes" id="UP001230328">
    <property type="component" value="Unassembled WGS sequence"/>
</dbReference>
<keyword evidence="2" id="KW-1185">Reference proteome</keyword>
<dbReference type="InterPro" id="IPR010982">
    <property type="entry name" value="Lambda_DNA-bd_dom_sf"/>
</dbReference>
<protein>
    <recommendedName>
        <fullName evidence="3">DNA-binding protein</fullName>
    </recommendedName>
</protein>
<organism evidence="1 2">
    <name type="scientific">Streptomyces umbrinus</name>
    <dbReference type="NCBI Taxonomy" id="67370"/>
    <lineage>
        <taxon>Bacteria</taxon>
        <taxon>Bacillati</taxon>
        <taxon>Actinomycetota</taxon>
        <taxon>Actinomycetes</taxon>
        <taxon>Kitasatosporales</taxon>
        <taxon>Streptomycetaceae</taxon>
        <taxon>Streptomyces</taxon>
        <taxon>Streptomyces phaeochromogenes group</taxon>
    </lineage>
</organism>
<dbReference type="EMBL" id="JAUSZI010000002">
    <property type="protein sequence ID" value="MDQ1031214.1"/>
    <property type="molecule type" value="Genomic_DNA"/>
</dbReference>
<evidence type="ECO:0008006" key="3">
    <source>
        <dbReference type="Google" id="ProtNLM"/>
    </source>
</evidence>
<sequence length="230" mass="25214">MPLPGPVAALCGDAQRLYDNPPGGRAGHAYDRCMPSSLPTSLAVSDAITHYRQLRELTIDELAYVLRMLDHPISADALAEMEGCARPVTVDDLVAIAYALDATPAVLLSHIPIDMPEPEGPLATGLPSDVDQTELRAWLEGKTTLDRESRVGWWKERVARLKVRSAHHEEQLQGAYAELRGLGDLALQEADAPPVQRLQWRIQDGEHALNQSEVALALTEHRLGNLQEDA</sequence>
<accession>A0ABU0T5Z0</accession>
<name>A0ABU0T5Z0_9ACTN</name>
<proteinExistence type="predicted"/>
<reference evidence="1 2" key="1">
    <citation type="submission" date="2023-07" db="EMBL/GenBank/DDBJ databases">
        <title>Comparative genomics of wheat-associated soil bacteria to identify genetic determinants of phenazine resistance.</title>
        <authorList>
            <person name="Mouncey N."/>
        </authorList>
    </citation>
    <scope>NUCLEOTIDE SEQUENCE [LARGE SCALE GENOMIC DNA]</scope>
    <source>
        <strain evidence="1 2">V2I4</strain>
    </source>
</reference>
<evidence type="ECO:0000313" key="1">
    <source>
        <dbReference type="EMBL" id="MDQ1031214.1"/>
    </source>
</evidence>